<evidence type="ECO:0000313" key="10">
    <source>
        <dbReference type="EMBL" id="KAK1767384.1"/>
    </source>
</evidence>
<comment type="similarity">
    <text evidence="2 9">Belongs to the cytochrome P450 family.</text>
</comment>
<keyword evidence="5 9" id="KW-0560">Oxidoreductase</keyword>
<dbReference type="InterPro" id="IPR017972">
    <property type="entry name" value="Cyt_P450_CS"/>
</dbReference>
<sequence length="214" mass="23301">MAATLFYLVRTPSALAKVAEEVRSKFDDVEDIHQGAQLASCTYLRACIDEAMRLSPSVGGLLPREVLTGGMTIDGEHVPAGTVVGTPHYAIHHNPDYYPEPFSFVPERWIAGSSFGKGGRAVGEDDVARAQSAFCPFSIGPRGCIGKGLAYLEMTTTIARVLFMYDLRRAAGVVDPGEGSEDAEWGRHRAGEFQLVDTFTSLKDGPMVEFRRRS</sequence>
<dbReference type="InterPro" id="IPR036396">
    <property type="entry name" value="Cyt_P450_sf"/>
</dbReference>
<evidence type="ECO:0000256" key="9">
    <source>
        <dbReference type="RuleBase" id="RU000461"/>
    </source>
</evidence>
<dbReference type="InterPro" id="IPR002403">
    <property type="entry name" value="Cyt_P450_E_grp-IV"/>
</dbReference>
<protein>
    <submittedName>
        <fullName evidence="10">Cytochrome P450 monooxygenase apf8</fullName>
    </submittedName>
</protein>
<proteinExistence type="inferred from homology"/>
<gene>
    <name evidence="10" type="ORF">QBC33DRAFT_67306</name>
</gene>
<keyword evidence="6 8" id="KW-0408">Iron</keyword>
<dbReference type="Proteomes" id="UP001244011">
    <property type="component" value="Unassembled WGS sequence"/>
</dbReference>
<evidence type="ECO:0000256" key="6">
    <source>
        <dbReference type="ARBA" id="ARBA00023004"/>
    </source>
</evidence>
<evidence type="ECO:0000256" key="8">
    <source>
        <dbReference type="PIRSR" id="PIRSR602403-1"/>
    </source>
</evidence>
<dbReference type="Pfam" id="PF00067">
    <property type="entry name" value="p450"/>
    <property type="match status" value="1"/>
</dbReference>
<dbReference type="SUPFAM" id="SSF48264">
    <property type="entry name" value="Cytochrome P450"/>
    <property type="match status" value="1"/>
</dbReference>
<evidence type="ECO:0000256" key="7">
    <source>
        <dbReference type="ARBA" id="ARBA00023033"/>
    </source>
</evidence>
<dbReference type="EMBL" id="MU839008">
    <property type="protein sequence ID" value="KAK1767384.1"/>
    <property type="molecule type" value="Genomic_DNA"/>
</dbReference>
<keyword evidence="4 8" id="KW-0479">Metal-binding</keyword>
<dbReference type="PROSITE" id="PS00086">
    <property type="entry name" value="CYTOCHROME_P450"/>
    <property type="match status" value="1"/>
</dbReference>
<name>A0AAJ0FM34_9PEZI</name>
<organism evidence="10 11">
    <name type="scientific">Phialemonium atrogriseum</name>
    <dbReference type="NCBI Taxonomy" id="1093897"/>
    <lineage>
        <taxon>Eukaryota</taxon>
        <taxon>Fungi</taxon>
        <taxon>Dikarya</taxon>
        <taxon>Ascomycota</taxon>
        <taxon>Pezizomycotina</taxon>
        <taxon>Sordariomycetes</taxon>
        <taxon>Sordariomycetidae</taxon>
        <taxon>Cephalothecales</taxon>
        <taxon>Cephalothecaceae</taxon>
        <taxon>Phialemonium</taxon>
    </lineage>
</organism>
<dbReference type="GO" id="GO:0004497">
    <property type="term" value="F:monooxygenase activity"/>
    <property type="evidence" value="ECO:0007669"/>
    <property type="project" value="UniProtKB-KW"/>
</dbReference>
<comment type="cofactor">
    <cofactor evidence="1 8">
        <name>heme</name>
        <dbReference type="ChEBI" id="CHEBI:30413"/>
    </cofactor>
</comment>
<keyword evidence="3 8" id="KW-0349">Heme</keyword>
<evidence type="ECO:0000256" key="5">
    <source>
        <dbReference type="ARBA" id="ARBA00023002"/>
    </source>
</evidence>
<dbReference type="GO" id="GO:0005506">
    <property type="term" value="F:iron ion binding"/>
    <property type="evidence" value="ECO:0007669"/>
    <property type="project" value="InterPro"/>
</dbReference>
<accession>A0AAJ0FM34</accession>
<evidence type="ECO:0000313" key="11">
    <source>
        <dbReference type="Proteomes" id="UP001244011"/>
    </source>
</evidence>
<dbReference type="GeneID" id="85316164"/>
<comment type="caution">
    <text evidence="10">The sequence shown here is derived from an EMBL/GenBank/DDBJ whole genome shotgun (WGS) entry which is preliminary data.</text>
</comment>
<evidence type="ECO:0000256" key="4">
    <source>
        <dbReference type="ARBA" id="ARBA00022723"/>
    </source>
</evidence>
<evidence type="ECO:0000256" key="1">
    <source>
        <dbReference type="ARBA" id="ARBA00001971"/>
    </source>
</evidence>
<dbReference type="InterPro" id="IPR050121">
    <property type="entry name" value="Cytochrome_P450_monoxygenase"/>
</dbReference>
<reference evidence="10" key="1">
    <citation type="submission" date="2023-06" db="EMBL/GenBank/DDBJ databases">
        <title>Genome-scale phylogeny and comparative genomics of the fungal order Sordariales.</title>
        <authorList>
            <consortium name="Lawrence Berkeley National Laboratory"/>
            <person name="Hensen N."/>
            <person name="Bonometti L."/>
            <person name="Westerberg I."/>
            <person name="Brannstrom I.O."/>
            <person name="Guillou S."/>
            <person name="Cros-Aarteil S."/>
            <person name="Calhoun S."/>
            <person name="Haridas S."/>
            <person name="Kuo A."/>
            <person name="Mondo S."/>
            <person name="Pangilinan J."/>
            <person name="Riley R."/>
            <person name="Labutti K."/>
            <person name="Andreopoulos B."/>
            <person name="Lipzen A."/>
            <person name="Chen C."/>
            <person name="Yanf M."/>
            <person name="Daum C."/>
            <person name="Ng V."/>
            <person name="Clum A."/>
            <person name="Steindorff A."/>
            <person name="Ohm R."/>
            <person name="Martin F."/>
            <person name="Silar P."/>
            <person name="Natvig D."/>
            <person name="Lalanne C."/>
            <person name="Gautier V."/>
            <person name="Ament-Velasquez S.L."/>
            <person name="Kruys A."/>
            <person name="Hutchinson M.I."/>
            <person name="Powell A.J."/>
            <person name="Barry K."/>
            <person name="Miller A.N."/>
            <person name="Grigoriev I.V."/>
            <person name="Debuchy R."/>
            <person name="Gladieux P."/>
            <person name="Thoren M.H."/>
            <person name="Johannesson H."/>
        </authorList>
    </citation>
    <scope>NUCLEOTIDE SEQUENCE</scope>
    <source>
        <strain evidence="10">8032-3</strain>
    </source>
</reference>
<dbReference type="PRINTS" id="PR00385">
    <property type="entry name" value="P450"/>
</dbReference>
<dbReference type="GO" id="GO:0016705">
    <property type="term" value="F:oxidoreductase activity, acting on paired donors, with incorporation or reduction of molecular oxygen"/>
    <property type="evidence" value="ECO:0007669"/>
    <property type="project" value="InterPro"/>
</dbReference>
<dbReference type="PANTHER" id="PTHR24305:SF237">
    <property type="entry name" value="CYTOCHROME P450 MONOOXYGENASE ATNE-RELATED"/>
    <property type="match status" value="1"/>
</dbReference>
<evidence type="ECO:0000256" key="2">
    <source>
        <dbReference type="ARBA" id="ARBA00010617"/>
    </source>
</evidence>
<dbReference type="RefSeq" id="XP_060283597.1">
    <property type="nucleotide sequence ID" value="XM_060432977.1"/>
</dbReference>
<keyword evidence="7 9" id="KW-0503">Monooxygenase</keyword>
<keyword evidence="11" id="KW-1185">Reference proteome</keyword>
<dbReference type="AlphaFoldDB" id="A0AAJ0FM34"/>
<dbReference type="GO" id="GO:0020037">
    <property type="term" value="F:heme binding"/>
    <property type="evidence" value="ECO:0007669"/>
    <property type="project" value="InterPro"/>
</dbReference>
<dbReference type="PRINTS" id="PR00465">
    <property type="entry name" value="EP450IV"/>
</dbReference>
<dbReference type="PANTHER" id="PTHR24305">
    <property type="entry name" value="CYTOCHROME P450"/>
    <property type="match status" value="1"/>
</dbReference>
<dbReference type="InterPro" id="IPR001128">
    <property type="entry name" value="Cyt_P450"/>
</dbReference>
<evidence type="ECO:0000256" key="3">
    <source>
        <dbReference type="ARBA" id="ARBA00022617"/>
    </source>
</evidence>
<feature type="binding site" description="axial binding residue" evidence="8">
    <location>
        <position position="144"/>
    </location>
    <ligand>
        <name>heme</name>
        <dbReference type="ChEBI" id="CHEBI:30413"/>
    </ligand>
    <ligandPart>
        <name>Fe</name>
        <dbReference type="ChEBI" id="CHEBI:18248"/>
    </ligandPart>
</feature>
<dbReference type="Gene3D" id="1.10.630.10">
    <property type="entry name" value="Cytochrome P450"/>
    <property type="match status" value="1"/>
</dbReference>